<keyword evidence="2" id="KW-1185">Reference proteome</keyword>
<dbReference type="RefSeq" id="WP_394347258.1">
    <property type="nucleotide sequence ID" value="NZ_SNYV01000019.1"/>
</dbReference>
<dbReference type="InterPro" id="IPR046601">
    <property type="entry name" value="DUF6660"/>
</dbReference>
<evidence type="ECO:0000313" key="1">
    <source>
        <dbReference type="EMBL" id="TDQ73431.1"/>
    </source>
</evidence>
<comment type="caution">
    <text evidence="1">The sequence shown here is derived from an EMBL/GenBank/DDBJ whole genome shotgun (WGS) entry which is preliminary data.</text>
</comment>
<reference evidence="1 2" key="1">
    <citation type="submission" date="2019-03" db="EMBL/GenBank/DDBJ databases">
        <title>Genomic Encyclopedia of Archaeal and Bacterial Type Strains, Phase II (KMG-II): from individual species to whole genera.</title>
        <authorList>
            <person name="Goeker M."/>
        </authorList>
    </citation>
    <scope>NUCLEOTIDE SEQUENCE [LARGE SCALE GENOMIC DNA]</scope>
    <source>
        <strain evidence="1 2">DSM 28353</strain>
    </source>
</reference>
<dbReference type="AlphaFoldDB" id="A0A4R6W7P1"/>
<gene>
    <name evidence="1" type="ORF">CLV99_4483</name>
</gene>
<accession>A0A4R6W7P1</accession>
<evidence type="ECO:0000313" key="2">
    <source>
        <dbReference type="Proteomes" id="UP000295292"/>
    </source>
</evidence>
<dbReference type="Proteomes" id="UP000295292">
    <property type="component" value="Unassembled WGS sequence"/>
</dbReference>
<organism evidence="1 2">
    <name type="scientific">Sphingobacterium yanglingense</name>
    <dbReference type="NCBI Taxonomy" id="1437280"/>
    <lineage>
        <taxon>Bacteria</taxon>
        <taxon>Pseudomonadati</taxon>
        <taxon>Bacteroidota</taxon>
        <taxon>Sphingobacteriia</taxon>
        <taxon>Sphingobacteriales</taxon>
        <taxon>Sphingobacteriaceae</taxon>
        <taxon>Sphingobacterium</taxon>
    </lineage>
</organism>
<protein>
    <submittedName>
        <fullName evidence="1">Uncharacterized protein</fullName>
    </submittedName>
</protein>
<sequence>MRFLSVMLLVVITGILMVPCSDMANKCDESMQTKTESSHDHSQDLEDTCTPFCSCSCCGVTITAVQFYSHDLAVPIQFFSIKYQFPSDFDFLSQGTARVWQPPKLIIA</sequence>
<proteinExistence type="predicted"/>
<name>A0A4R6W7P1_9SPHI</name>
<dbReference type="Pfam" id="PF20365">
    <property type="entry name" value="DUF6660"/>
    <property type="match status" value="1"/>
</dbReference>
<dbReference type="EMBL" id="SNYV01000019">
    <property type="protein sequence ID" value="TDQ73431.1"/>
    <property type="molecule type" value="Genomic_DNA"/>
</dbReference>